<dbReference type="InterPro" id="IPR050700">
    <property type="entry name" value="YIM1/Zinc_Alcohol_DH_Fams"/>
</dbReference>
<dbReference type="OrthoDB" id="634508at2"/>
<sequence length="310" mass="32691">MKAIVLKSPGGTENLVYTTLPVPEIADGEVLVQVKAISINPIDVKTRSGKGLTAKFQGLDPVILGWDISGVVTASRSPLLKEGDEVFGMVNFPGHGKAYAEYVAAPADQLALKPAGVSHEAAAAATLAALTALQALNSAGIKKGDKVLIHAAAGGVGHFAVQIAKYMGAYVIGTASAANRDFVLGLGADEHFDYKSAPFEDHYRNLDLVLDSMGGEYIDRSLLTLREQGTIISLPTGLREAVGTKAAAQNKNGYFIVVASSGKDMQQLADLIAQGFIRPEVSQVFSFEEMKQAHQQLETGSTRGKVVVKV</sequence>
<dbReference type="SMART" id="SM00829">
    <property type="entry name" value="PKS_ER"/>
    <property type="match status" value="1"/>
</dbReference>
<dbReference type="PROSITE" id="PS01162">
    <property type="entry name" value="QOR_ZETA_CRYSTAL"/>
    <property type="match status" value="1"/>
</dbReference>
<proteinExistence type="predicted"/>
<reference evidence="3 4" key="1">
    <citation type="submission" date="2018-05" db="EMBL/GenBank/DDBJ databases">
        <title>Chitinophaga sp. K3CV102501T nov., isolated from isolated from a monsoon evergreen broad-leaved forest soil.</title>
        <authorList>
            <person name="Lv Y."/>
        </authorList>
    </citation>
    <scope>NUCLEOTIDE SEQUENCE [LARGE SCALE GENOMIC DNA]</scope>
    <source>
        <strain evidence="3 4">GDMCC 1.1325</strain>
    </source>
</reference>
<comment type="caution">
    <text evidence="3">The sequence shown here is derived from an EMBL/GenBank/DDBJ whole genome shotgun (WGS) entry which is preliminary data.</text>
</comment>
<accession>A0A365XXJ5</accession>
<dbReference type="EMBL" id="QFFJ01000001">
    <property type="protein sequence ID" value="RBL91086.1"/>
    <property type="molecule type" value="Genomic_DNA"/>
</dbReference>
<dbReference type="Proteomes" id="UP000253410">
    <property type="component" value="Unassembled WGS sequence"/>
</dbReference>
<evidence type="ECO:0000259" key="2">
    <source>
        <dbReference type="SMART" id="SM00829"/>
    </source>
</evidence>
<dbReference type="SUPFAM" id="SSF50129">
    <property type="entry name" value="GroES-like"/>
    <property type="match status" value="1"/>
</dbReference>
<keyword evidence="1" id="KW-0560">Oxidoreductase</keyword>
<dbReference type="PANTHER" id="PTHR11695:SF294">
    <property type="entry name" value="RETICULON-4-INTERACTING PROTEIN 1, MITOCHONDRIAL"/>
    <property type="match status" value="1"/>
</dbReference>
<dbReference type="Gene3D" id="3.40.50.720">
    <property type="entry name" value="NAD(P)-binding Rossmann-like Domain"/>
    <property type="match status" value="1"/>
</dbReference>
<organism evidence="3 4">
    <name type="scientific">Chitinophaga flava</name>
    <dbReference type="NCBI Taxonomy" id="2259036"/>
    <lineage>
        <taxon>Bacteria</taxon>
        <taxon>Pseudomonadati</taxon>
        <taxon>Bacteroidota</taxon>
        <taxon>Chitinophagia</taxon>
        <taxon>Chitinophagales</taxon>
        <taxon>Chitinophagaceae</taxon>
        <taxon>Chitinophaga</taxon>
    </lineage>
</organism>
<feature type="domain" description="Enoyl reductase (ER)" evidence="2">
    <location>
        <begin position="10"/>
        <end position="308"/>
    </location>
</feature>
<dbReference type="CDD" id="cd05289">
    <property type="entry name" value="MDR_like_2"/>
    <property type="match status" value="1"/>
</dbReference>
<dbReference type="Pfam" id="PF13602">
    <property type="entry name" value="ADH_zinc_N_2"/>
    <property type="match status" value="1"/>
</dbReference>
<dbReference type="InterPro" id="IPR020843">
    <property type="entry name" value="ER"/>
</dbReference>
<evidence type="ECO:0000313" key="3">
    <source>
        <dbReference type="EMBL" id="RBL91086.1"/>
    </source>
</evidence>
<evidence type="ECO:0000313" key="4">
    <source>
        <dbReference type="Proteomes" id="UP000253410"/>
    </source>
</evidence>
<dbReference type="InterPro" id="IPR002364">
    <property type="entry name" value="Quin_OxRdtase/zeta-crystal_CS"/>
</dbReference>
<dbReference type="GO" id="GO:0016491">
    <property type="term" value="F:oxidoreductase activity"/>
    <property type="evidence" value="ECO:0007669"/>
    <property type="project" value="UniProtKB-KW"/>
</dbReference>
<dbReference type="GO" id="GO:0008270">
    <property type="term" value="F:zinc ion binding"/>
    <property type="evidence" value="ECO:0007669"/>
    <property type="project" value="InterPro"/>
</dbReference>
<keyword evidence="4" id="KW-1185">Reference proteome</keyword>
<dbReference type="Gene3D" id="3.90.180.10">
    <property type="entry name" value="Medium-chain alcohol dehydrogenases, catalytic domain"/>
    <property type="match status" value="1"/>
</dbReference>
<dbReference type="SUPFAM" id="SSF51735">
    <property type="entry name" value="NAD(P)-binding Rossmann-fold domains"/>
    <property type="match status" value="1"/>
</dbReference>
<dbReference type="InterPro" id="IPR013154">
    <property type="entry name" value="ADH-like_N"/>
</dbReference>
<evidence type="ECO:0000256" key="1">
    <source>
        <dbReference type="ARBA" id="ARBA00023002"/>
    </source>
</evidence>
<name>A0A365XXJ5_9BACT</name>
<dbReference type="Pfam" id="PF08240">
    <property type="entry name" value="ADH_N"/>
    <property type="match status" value="1"/>
</dbReference>
<dbReference type="PANTHER" id="PTHR11695">
    <property type="entry name" value="ALCOHOL DEHYDROGENASE RELATED"/>
    <property type="match status" value="1"/>
</dbReference>
<dbReference type="AlphaFoldDB" id="A0A365XXJ5"/>
<gene>
    <name evidence="3" type="ORF">DF182_00235</name>
</gene>
<dbReference type="RefSeq" id="WP_113613685.1">
    <property type="nucleotide sequence ID" value="NZ_QFFJ01000001.1"/>
</dbReference>
<protein>
    <submittedName>
        <fullName evidence="3">Oxidoreductase</fullName>
    </submittedName>
</protein>
<dbReference type="InterPro" id="IPR011032">
    <property type="entry name" value="GroES-like_sf"/>
</dbReference>
<dbReference type="InterPro" id="IPR036291">
    <property type="entry name" value="NAD(P)-bd_dom_sf"/>
</dbReference>